<evidence type="ECO:0000256" key="1">
    <source>
        <dbReference type="ARBA" id="ARBA00007896"/>
    </source>
</evidence>
<evidence type="ECO:0000313" key="5">
    <source>
        <dbReference type="Proteomes" id="UP000278222"/>
    </source>
</evidence>
<dbReference type="AlphaFoldDB" id="A0A3N1KL56"/>
<dbReference type="RefSeq" id="WP_170216693.1">
    <property type="nucleotide sequence ID" value="NZ_AP019700.1"/>
</dbReference>
<reference evidence="4 5" key="1">
    <citation type="submission" date="2018-11" db="EMBL/GenBank/DDBJ databases">
        <title>Genomic Encyclopedia of Type Strains, Phase IV (KMG-IV): sequencing the most valuable type-strain genomes for metagenomic binning, comparative biology and taxonomic classification.</title>
        <authorList>
            <person name="Goeker M."/>
        </authorList>
    </citation>
    <scope>NUCLEOTIDE SEQUENCE [LARGE SCALE GENOMIC DNA]</scope>
    <source>
        <strain evidence="4 5">DSM 5900</strain>
    </source>
</reference>
<dbReference type="FunFam" id="3.30.2040.10:FF:000001">
    <property type="entry name" value="D-glutamate cyclase, mitochondrial"/>
    <property type="match status" value="1"/>
</dbReference>
<dbReference type="HAMAP" id="MF_01830">
    <property type="entry name" value="Hydro_lyase"/>
    <property type="match status" value="1"/>
</dbReference>
<evidence type="ECO:0000313" key="4">
    <source>
        <dbReference type="EMBL" id="ROP81134.1"/>
    </source>
</evidence>
<gene>
    <name evidence="4" type="ORF">EDC65_4989</name>
</gene>
<dbReference type="Gene3D" id="3.40.1640.10">
    <property type="entry name" value="PSTPO5379-like"/>
    <property type="match status" value="1"/>
</dbReference>
<dbReference type="PANTHER" id="PTHR32022:SF10">
    <property type="entry name" value="D-GLUTAMATE CYCLASE, MITOCHONDRIAL"/>
    <property type="match status" value="1"/>
</dbReference>
<evidence type="ECO:0000256" key="3">
    <source>
        <dbReference type="HAMAP-Rule" id="MF_01830"/>
    </source>
</evidence>
<organism evidence="4 5">
    <name type="scientific">Stella humosa</name>
    <dbReference type="NCBI Taxonomy" id="94"/>
    <lineage>
        <taxon>Bacteria</taxon>
        <taxon>Pseudomonadati</taxon>
        <taxon>Pseudomonadota</taxon>
        <taxon>Alphaproteobacteria</taxon>
        <taxon>Rhodospirillales</taxon>
        <taxon>Stellaceae</taxon>
        <taxon>Stella</taxon>
    </lineage>
</organism>
<dbReference type="Pfam" id="PF07286">
    <property type="entry name" value="D-Glu_cyclase"/>
    <property type="match status" value="1"/>
</dbReference>
<accession>A0A3N1KL56</accession>
<dbReference type="Proteomes" id="UP000278222">
    <property type="component" value="Unassembled WGS sequence"/>
</dbReference>
<dbReference type="EC" id="4.2.1.-" evidence="3"/>
<dbReference type="InterPro" id="IPR009906">
    <property type="entry name" value="D-Glu_cyclase"/>
</dbReference>
<dbReference type="Gene3D" id="3.30.2040.10">
    <property type="entry name" value="PSTPO5379-like domain"/>
    <property type="match status" value="1"/>
</dbReference>
<dbReference type="InterPro" id="IPR016938">
    <property type="entry name" value="UPF0317"/>
</dbReference>
<sequence>MPDSLMPNVPATLFADPREARRAIRAGRHTGWTANVAPGFVQGNLAILPADWAGEFLRYCQLNPKPCPIVGMSEPGDPFLPQLGQDLDIRSDVPSYRVFRDGVPEGDVPDIAHLWRDDLVAFVLGCSFSFEAALLDAGLPLRHIACGTGVPMYLTNVPTAPAGRFHGNLVVSMRPFKPADAVRAVQVTSRFPNVHGAPVHIGLPHLIGIDDIDQPWEGPATEVMADELPVFWACGVTPQAAIRMARPPFAITHTPGHMVVTDIRNAAVAAL</sequence>
<dbReference type="PANTHER" id="PTHR32022">
    <property type="entry name" value="D-GLUTAMATE CYCLASE, MITOCHONDRIAL"/>
    <property type="match status" value="1"/>
</dbReference>
<proteinExistence type="inferred from homology"/>
<dbReference type="NCBIfam" id="NF003969">
    <property type="entry name" value="PRK05463.1"/>
    <property type="match status" value="1"/>
</dbReference>
<dbReference type="EMBL" id="RJKX01000018">
    <property type="protein sequence ID" value="ROP81134.1"/>
    <property type="molecule type" value="Genomic_DNA"/>
</dbReference>
<comment type="similarity">
    <text evidence="1 3">Belongs to the D-glutamate cyclase family.</text>
</comment>
<comment type="caution">
    <text evidence="4">The sequence shown here is derived from an EMBL/GenBank/DDBJ whole genome shotgun (WGS) entry which is preliminary data.</text>
</comment>
<protein>
    <recommendedName>
        <fullName evidence="3">Putative hydro-lyase EDC65_4989</fullName>
        <ecNumber evidence="3">4.2.1.-</ecNumber>
    </recommendedName>
</protein>
<dbReference type="GO" id="GO:0016829">
    <property type="term" value="F:lyase activity"/>
    <property type="evidence" value="ECO:0007669"/>
    <property type="project" value="UniProtKB-KW"/>
</dbReference>
<name>A0A3N1KL56_9PROT</name>
<keyword evidence="2 3" id="KW-0456">Lyase</keyword>
<dbReference type="SUPFAM" id="SSF160920">
    <property type="entry name" value="PSTPO5379-like"/>
    <property type="match status" value="1"/>
</dbReference>
<dbReference type="InterPro" id="IPR038021">
    <property type="entry name" value="Putative_hydro-lyase"/>
</dbReference>
<keyword evidence="5" id="KW-1185">Reference proteome</keyword>
<dbReference type="PIRSF" id="PIRSF029755">
    <property type="entry name" value="UCP029755"/>
    <property type="match status" value="1"/>
</dbReference>
<evidence type="ECO:0000256" key="2">
    <source>
        <dbReference type="ARBA" id="ARBA00023239"/>
    </source>
</evidence>